<evidence type="ECO:0000256" key="3">
    <source>
        <dbReference type="ARBA" id="ARBA00023163"/>
    </source>
</evidence>
<organism evidence="5 6">
    <name type="scientific">Defluviitalea saccharophila</name>
    <dbReference type="NCBI Taxonomy" id="879970"/>
    <lineage>
        <taxon>Bacteria</taxon>
        <taxon>Bacillati</taxon>
        <taxon>Bacillota</taxon>
        <taxon>Clostridia</taxon>
        <taxon>Lachnospirales</taxon>
        <taxon>Defluviitaleaceae</taxon>
        <taxon>Defluviitalea</taxon>
    </lineage>
</organism>
<gene>
    <name evidence="5" type="ORF">QBE51_10885</name>
</gene>
<dbReference type="EMBL" id="CP121687">
    <property type="protein sequence ID" value="WZL69294.1"/>
    <property type="molecule type" value="Genomic_DNA"/>
</dbReference>
<dbReference type="InterPro" id="IPR018062">
    <property type="entry name" value="HTH_AraC-typ_CS"/>
</dbReference>
<name>A0ABZ2Y3W2_9FIRM</name>
<reference evidence="5 6" key="1">
    <citation type="submission" date="2023-03" db="EMBL/GenBank/DDBJ databases">
        <title>Novel Species.</title>
        <authorList>
            <person name="Ma S."/>
        </authorList>
    </citation>
    <scope>NUCLEOTIDE SEQUENCE [LARGE SCALE GENOMIC DNA]</scope>
    <source>
        <strain evidence="5 6">LIND6LT2</strain>
    </source>
</reference>
<dbReference type="InterPro" id="IPR018060">
    <property type="entry name" value="HTH_AraC"/>
</dbReference>
<protein>
    <submittedName>
        <fullName evidence="5">AraC family transcriptional regulator</fullName>
    </submittedName>
</protein>
<accession>A0ABZ2Y3W2</accession>
<dbReference type="Pfam" id="PF12833">
    <property type="entry name" value="HTH_18"/>
    <property type="match status" value="1"/>
</dbReference>
<dbReference type="PROSITE" id="PS01124">
    <property type="entry name" value="HTH_ARAC_FAMILY_2"/>
    <property type="match status" value="1"/>
</dbReference>
<dbReference type="SMART" id="SM00342">
    <property type="entry name" value="HTH_ARAC"/>
    <property type="match status" value="1"/>
</dbReference>
<proteinExistence type="predicted"/>
<keyword evidence="1" id="KW-0805">Transcription regulation</keyword>
<feature type="domain" description="HTH araC/xylS-type" evidence="4">
    <location>
        <begin position="99"/>
        <end position="195"/>
    </location>
</feature>
<dbReference type="InterPro" id="IPR020449">
    <property type="entry name" value="Tscrpt_reg_AraC-type_HTH"/>
</dbReference>
<evidence type="ECO:0000256" key="1">
    <source>
        <dbReference type="ARBA" id="ARBA00023015"/>
    </source>
</evidence>
<keyword evidence="2" id="KW-0238">DNA-binding</keyword>
<dbReference type="RefSeq" id="WP_341876290.1">
    <property type="nucleotide sequence ID" value="NZ_CP121687.1"/>
</dbReference>
<dbReference type="Proteomes" id="UP001486565">
    <property type="component" value="Chromosome"/>
</dbReference>
<evidence type="ECO:0000313" key="6">
    <source>
        <dbReference type="Proteomes" id="UP001486565"/>
    </source>
</evidence>
<evidence type="ECO:0000313" key="5">
    <source>
        <dbReference type="EMBL" id="WZL69294.1"/>
    </source>
</evidence>
<keyword evidence="3" id="KW-0804">Transcription</keyword>
<dbReference type="SUPFAM" id="SSF46689">
    <property type="entry name" value="Homeodomain-like"/>
    <property type="match status" value="2"/>
</dbReference>
<evidence type="ECO:0000259" key="4">
    <source>
        <dbReference type="PROSITE" id="PS01124"/>
    </source>
</evidence>
<dbReference type="PRINTS" id="PR00032">
    <property type="entry name" value="HTHARAC"/>
</dbReference>
<dbReference type="PANTHER" id="PTHR43280">
    <property type="entry name" value="ARAC-FAMILY TRANSCRIPTIONAL REGULATOR"/>
    <property type="match status" value="1"/>
</dbReference>
<sequence>MEYIEALSRMMDRIENHLDHEFLKIERALRSVFREVVKTILENKKWLEKFIDPKEMNDINFLNCKEIDDLREAFMDRIKTIFDILDKLYCTKTYNDTIVQICDCVLENSEDQLSLTYIAEKLYMNKNYISEVFKQKTGMSITQYLTRIKMERAKVLIADGKLKIYEISDMLGYKDVEYFSKVFKKYTGMSPTQFR</sequence>
<dbReference type="PANTHER" id="PTHR43280:SF2">
    <property type="entry name" value="HTH-TYPE TRANSCRIPTIONAL REGULATOR EXSA"/>
    <property type="match status" value="1"/>
</dbReference>
<evidence type="ECO:0000256" key="2">
    <source>
        <dbReference type="ARBA" id="ARBA00023125"/>
    </source>
</evidence>
<keyword evidence="6" id="KW-1185">Reference proteome</keyword>
<dbReference type="InterPro" id="IPR009057">
    <property type="entry name" value="Homeodomain-like_sf"/>
</dbReference>
<dbReference type="PROSITE" id="PS00041">
    <property type="entry name" value="HTH_ARAC_FAMILY_1"/>
    <property type="match status" value="1"/>
</dbReference>
<dbReference type="Gene3D" id="1.10.10.60">
    <property type="entry name" value="Homeodomain-like"/>
    <property type="match status" value="2"/>
</dbReference>